<dbReference type="EMBL" id="LJCR01001050">
    <property type="protein sequence ID" value="KPV51143.1"/>
    <property type="molecule type" value="Genomic_DNA"/>
</dbReference>
<reference evidence="1 2" key="1">
    <citation type="submission" date="2015-09" db="EMBL/GenBank/DDBJ databases">
        <title>Draft genome sequence of Kouleothrix aurantiaca JCM 19913.</title>
        <authorList>
            <person name="Hemp J."/>
        </authorList>
    </citation>
    <scope>NUCLEOTIDE SEQUENCE [LARGE SCALE GENOMIC DNA]</scope>
    <source>
        <strain evidence="1 2">COM-B</strain>
    </source>
</reference>
<protein>
    <submittedName>
        <fullName evidence="1">ChpI protein</fullName>
    </submittedName>
</protein>
<comment type="caution">
    <text evidence="1">The sequence shown here is derived from an EMBL/GenBank/DDBJ whole genome shotgun (WGS) entry which is preliminary data.</text>
</comment>
<organism evidence="1 2">
    <name type="scientific">Kouleothrix aurantiaca</name>
    <dbReference type="NCBI Taxonomy" id="186479"/>
    <lineage>
        <taxon>Bacteria</taxon>
        <taxon>Bacillati</taxon>
        <taxon>Chloroflexota</taxon>
        <taxon>Chloroflexia</taxon>
        <taxon>Chloroflexales</taxon>
        <taxon>Roseiflexineae</taxon>
        <taxon>Roseiflexaceae</taxon>
        <taxon>Kouleothrix</taxon>
    </lineage>
</organism>
<accession>A0A0P9CZP3</accession>
<proteinExistence type="predicted"/>
<gene>
    <name evidence="1" type="ORF">SE17_22910</name>
</gene>
<dbReference type="GO" id="GO:0006355">
    <property type="term" value="P:regulation of DNA-templated transcription"/>
    <property type="evidence" value="ECO:0007669"/>
    <property type="project" value="InterPro"/>
</dbReference>
<keyword evidence="2" id="KW-1185">Reference proteome</keyword>
<sequence length="78" mass="8723">MKTAISIPDPLFQAAEQFAHDNGLSRSELFARAVQLYLQTFKYQGITEALDQVYSDETSTLDPALAAAQTRVLSKEDW</sequence>
<dbReference type="Gene3D" id="1.10.1220.10">
    <property type="entry name" value="Met repressor-like"/>
    <property type="match status" value="1"/>
</dbReference>
<dbReference type="Proteomes" id="UP000050509">
    <property type="component" value="Unassembled WGS sequence"/>
</dbReference>
<name>A0A0P9CZP3_9CHLR</name>
<evidence type="ECO:0000313" key="2">
    <source>
        <dbReference type="Proteomes" id="UP000050509"/>
    </source>
</evidence>
<dbReference type="AlphaFoldDB" id="A0A0P9CZP3"/>
<dbReference type="InterPro" id="IPR013321">
    <property type="entry name" value="Arc_rbn_hlx_hlx"/>
</dbReference>
<evidence type="ECO:0000313" key="1">
    <source>
        <dbReference type="EMBL" id="KPV51143.1"/>
    </source>
</evidence>